<feature type="compositionally biased region" description="Basic residues" evidence="1">
    <location>
        <begin position="136"/>
        <end position="150"/>
    </location>
</feature>
<proteinExistence type="predicted"/>
<protein>
    <submittedName>
        <fullName evidence="2">Uncharacterized protein</fullName>
    </submittedName>
</protein>
<name>A0A699IAG9_TANCI</name>
<reference evidence="2" key="1">
    <citation type="journal article" date="2019" name="Sci. Rep.">
        <title>Draft genome of Tanacetum cinerariifolium, the natural source of mosquito coil.</title>
        <authorList>
            <person name="Yamashiro T."/>
            <person name="Shiraishi A."/>
            <person name="Satake H."/>
            <person name="Nakayama K."/>
        </authorList>
    </citation>
    <scope>NUCLEOTIDE SEQUENCE</scope>
</reference>
<dbReference type="AlphaFoldDB" id="A0A699IAG9"/>
<organism evidence="2">
    <name type="scientific">Tanacetum cinerariifolium</name>
    <name type="common">Dalmatian daisy</name>
    <name type="synonym">Chrysanthemum cinerariifolium</name>
    <dbReference type="NCBI Taxonomy" id="118510"/>
    <lineage>
        <taxon>Eukaryota</taxon>
        <taxon>Viridiplantae</taxon>
        <taxon>Streptophyta</taxon>
        <taxon>Embryophyta</taxon>
        <taxon>Tracheophyta</taxon>
        <taxon>Spermatophyta</taxon>
        <taxon>Magnoliopsida</taxon>
        <taxon>eudicotyledons</taxon>
        <taxon>Gunneridae</taxon>
        <taxon>Pentapetalae</taxon>
        <taxon>asterids</taxon>
        <taxon>campanulids</taxon>
        <taxon>Asterales</taxon>
        <taxon>Asteraceae</taxon>
        <taxon>Asteroideae</taxon>
        <taxon>Anthemideae</taxon>
        <taxon>Anthemidinae</taxon>
        <taxon>Tanacetum</taxon>
    </lineage>
</organism>
<evidence type="ECO:0000256" key="1">
    <source>
        <dbReference type="SAM" id="MobiDB-lite"/>
    </source>
</evidence>
<feature type="region of interest" description="Disordered" evidence="1">
    <location>
        <begin position="100"/>
        <end position="150"/>
    </location>
</feature>
<evidence type="ECO:0000313" key="2">
    <source>
        <dbReference type="EMBL" id="GEZ40161.1"/>
    </source>
</evidence>
<gene>
    <name evidence="2" type="ORF">Tci_512134</name>
</gene>
<sequence>MATSRVLQHWKPAEENYAQFQQSFKWYSSYEGHDNGESKVDILERAKLRLREESNTGTKKFTQEQAWCVLKSRSKWDLASRLIWFISSNYSAMMRELVPPTNLDPKKSKSETTSTTGGSHQRLYRRICMPNSNSNRKPHNRRMRRGSRKT</sequence>
<accession>A0A699IAG9</accession>
<dbReference type="EMBL" id="BKCJ010274517">
    <property type="protein sequence ID" value="GEZ40161.1"/>
    <property type="molecule type" value="Genomic_DNA"/>
</dbReference>
<comment type="caution">
    <text evidence="2">The sequence shown here is derived from an EMBL/GenBank/DDBJ whole genome shotgun (WGS) entry which is preliminary data.</text>
</comment>